<evidence type="ECO:0000313" key="1">
    <source>
        <dbReference type="EMBL" id="QDH89711.1"/>
    </source>
</evidence>
<organism evidence="1">
    <name type="scientific">Leviviridae sp</name>
    <dbReference type="NCBI Taxonomy" id="2027243"/>
    <lineage>
        <taxon>Viruses</taxon>
        <taxon>Riboviria</taxon>
        <taxon>Orthornavirae</taxon>
        <taxon>Lenarviricota</taxon>
        <taxon>Leviviricetes</taxon>
        <taxon>Norzivirales</taxon>
        <taxon>Fiersviridae</taxon>
    </lineage>
</organism>
<proteinExistence type="predicted"/>
<accession>A0A514D7V7</accession>
<sequence>MSITLNSKVFAKTSNVGPTSILLTTRSRGITLPDTILLDHRTKKNPVEAGSVNAIHKISIQRTFINADGVVKVGGVALTFDIPDDMDQTNIDAMYADMKDYQSSAMTERTANTAALLSGVIE</sequence>
<name>A0A514D7V7_9VIRU</name>
<dbReference type="EMBL" id="MN034981">
    <property type="protein sequence ID" value="QDH89711.1"/>
    <property type="molecule type" value="Genomic_RNA"/>
</dbReference>
<gene>
    <name evidence="1" type="ORF">H1Bulk30206_000002</name>
</gene>
<protein>
    <submittedName>
        <fullName evidence="1">Uncharacterized protein</fullName>
    </submittedName>
</protein>
<reference evidence="1" key="1">
    <citation type="submission" date="2019-05" db="EMBL/GenBank/DDBJ databases">
        <title>Metatranscriptomic reconstruction reveals RNA viruses with the potential to shape carbon cycling in soil.</title>
        <authorList>
            <person name="Starr E.P."/>
            <person name="Nuccio E."/>
            <person name="Pett-Ridge J."/>
            <person name="Banfield J.F."/>
            <person name="Firestone M.K."/>
        </authorList>
    </citation>
    <scope>NUCLEOTIDE SEQUENCE</scope>
    <source>
        <strain evidence="1">H1_Bulk_30_scaffold_206</strain>
    </source>
</reference>